<evidence type="ECO:0000313" key="2">
    <source>
        <dbReference type="EMBL" id="KAK4108630.1"/>
    </source>
</evidence>
<feature type="region of interest" description="Disordered" evidence="1">
    <location>
        <begin position="151"/>
        <end position="175"/>
    </location>
</feature>
<keyword evidence="3" id="KW-1185">Reference proteome</keyword>
<dbReference type="GeneID" id="89941192"/>
<dbReference type="Pfam" id="PF05238">
    <property type="entry name" value="CENP-N"/>
    <property type="match status" value="1"/>
</dbReference>
<dbReference type="GO" id="GO:0007059">
    <property type="term" value="P:chromosome segregation"/>
    <property type="evidence" value="ECO:0007669"/>
    <property type="project" value="InterPro"/>
</dbReference>
<evidence type="ECO:0000256" key="1">
    <source>
        <dbReference type="SAM" id="MobiDB-lite"/>
    </source>
</evidence>
<organism evidence="2 3">
    <name type="scientific">Canariomyces notabilis</name>
    <dbReference type="NCBI Taxonomy" id="2074819"/>
    <lineage>
        <taxon>Eukaryota</taxon>
        <taxon>Fungi</taxon>
        <taxon>Dikarya</taxon>
        <taxon>Ascomycota</taxon>
        <taxon>Pezizomycotina</taxon>
        <taxon>Sordariomycetes</taxon>
        <taxon>Sordariomycetidae</taxon>
        <taxon>Sordariales</taxon>
        <taxon>Chaetomiaceae</taxon>
        <taxon>Canariomyces</taxon>
    </lineage>
</organism>
<evidence type="ECO:0000313" key="3">
    <source>
        <dbReference type="Proteomes" id="UP001302812"/>
    </source>
</evidence>
<feature type="region of interest" description="Disordered" evidence="1">
    <location>
        <begin position="391"/>
        <end position="426"/>
    </location>
</feature>
<gene>
    <name evidence="2" type="ORF">N656DRAFT_792327</name>
</gene>
<dbReference type="Gene3D" id="3.10.20.720">
    <property type="match status" value="1"/>
</dbReference>
<dbReference type="InterPro" id="IPR007902">
    <property type="entry name" value="Chl4/mis15/CENP-N"/>
</dbReference>
<dbReference type="EMBL" id="MU853361">
    <property type="protein sequence ID" value="KAK4108630.1"/>
    <property type="molecule type" value="Genomic_DNA"/>
</dbReference>
<dbReference type="RefSeq" id="XP_064666200.1">
    <property type="nucleotide sequence ID" value="XM_064817067.1"/>
</dbReference>
<reference evidence="2" key="1">
    <citation type="journal article" date="2023" name="Mol. Phylogenet. Evol.">
        <title>Genome-scale phylogeny and comparative genomics of the fungal order Sordariales.</title>
        <authorList>
            <person name="Hensen N."/>
            <person name="Bonometti L."/>
            <person name="Westerberg I."/>
            <person name="Brannstrom I.O."/>
            <person name="Guillou S."/>
            <person name="Cros-Aarteil S."/>
            <person name="Calhoun S."/>
            <person name="Haridas S."/>
            <person name="Kuo A."/>
            <person name="Mondo S."/>
            <person name="Pangilinan J."/>
            <person name="Riley R."/>
            <person name="LaButti K."/>
            <person name="Andreopoulos B."/>
            <person name="Lipzen A."/>
            <person name="Chen C."/>
            <person name="Yan M."/>
            <person name="Daum C."/>
            <person name="Ng V."/>
            <person name="Clum A."/>
            <person name="Steindorff A."/>
            <person name="Ohm R.A."/>
            <person name="Martin F."/>
            <person name="Silar P."/>
            <person name="Natvig D.O."/>
            <person name="Lalanne C."/>
            <person name="Gautier V."/>
            <person name="Ament-Velasquez S.L."/>
            <person name="Kruys A."/>
            <person name="Hutchinson M.I."/>
            <person name="Powell A.J."/>
            <person name="Barry K."/>
            <person name="Miller A.N."/>
            <person name="Grigoriev I.V."/>
            <person name="Debuchy R."/>
            <person name="Gladieux P."/>
            <person name="Hiltunen Thoren M."/>
            <person name="Johannesson H."/>
        </authorList>
    </citation>
    <scope>NUCLEOTIDE SEQUENCE</scope>
    <source>
        <strain evidence="2">CBS 508.74</strain>
    </source>
</reference>
<comment type="caution">
    <text evidence="2">The sequence shown here is derived from an EMBL/GenBank/DDBJ whole genome shotgun (WGS) entry which is preliminary data.</text>
</comment>
<accession>A0AAN6QEA3</accession>
<feature type="compositionally biased region" description="Acidic residues" evidence="1">
    <location>
        <begin position="64"/>
        <end position="81"/>
    </location>
</feature>
<proteinExistence type="predicted"/>
<feature type="region of interest" description="Disordered" evidence="1">
    <location>
        <begin position="56"/>
        <end position="91"/>
    </location>
</feature>
<reference evidence="2" key="2">
    <citation type="submission" date="2023-05" db="EMBL/GenBank/DDBJ databases">
        <authorList>
            <consortium name="Lawrence Berkeley National Laboratory"/>
            <person name="Steindorff A."/>
            <person name="Hensen N."/>
            <person name="Bonometti L."/>
            <person name="Westerberg I."/>
            <person name="Brannstrom I.O."/>
            <person name="Guillou S."/>
            <person name="Cros-Aarteil S."/>
            <person name="Calhoun S."/>
            <person name="Haridas S."/>
            <person name="Kuo A."/>
            <person name="Mondo S."/>
            <person name="Pangilinan J."/>
            <person name="Riley R."/>
            <person name="Labutti K."/>
            <person name="Andreopoulos B."/>
            <person name="Lipzen A."/>
            <person name="Chen C."/>
            <person name="Yanf M."/>
            <person name="Daum C."/>
            <person name="Ng V."/>
            <person name="Clum A."/>
            <person name="Ohm R."/>
            <person name="Martin F."/>
            <person name="Silar P."/>
            <person name="Natvig D."/>
            <person name="Lalanne C."/>
            <person name="Gautier V."/>
            <person name="Ament-Velasquez S.L."/>
            <person name="Kruys A."/>
            <person name="Hutchinson M.I."/>
            <person name="Powell A.J."/>
            <person name="Barry K."/>
            <person name="Miller A.N."/>
            <person name="Grigoriev I.V."/>
            <person name="Debuchy R."/>
            <person name="Gladieux P."/>
            <person name="Thoren M.H."/>
            <person name="Johannesson H."/>
        </authorList>
    </citation>
    <scope>NUCLEOTIDE SEQUENCE</scope>
    <source>
        <strain evidence="2">CBS 508.74</strain>
    </source>
</reference>
<name>A0AAN6QEA3_9PEZI</name>
<protein>
    <submittedName>
        <fullName evidence="2">CHL4-domain-containing protein</fullName>
    </submittedName>
</protein>
<dbReference type="Proteomes" id="UP001302812">
    <property type="component" value="Unassembled WGS sequence"/>
</dbReference>
<dbReference type="AlphaFoldDB" id="A0AAN6QEA3"/>
<feature type="compositionally biased region" description="Basic and acidic residues" evidence="1">
    <location>
        <begin position="404"/>
        <end position="414"/>
    </location>
</feature>
<feature type="compositionally biased region" description="Gly residues" evidence="1">
    <location>
        <begin position="415"/>
        <end position="426"/>
    </location>
</feature>
<feature type="region of interest" description="Disordered" evidence="1">
    <location>
        <begin position="483"/>
        <end position="510"/>
    </location>
</feature>
<dbReference type="GO" id="GO:0034080">
    <property type="term" value="P:CENP-A containing chromatin assembly"/>
    <property type="evidence" value="ECO:0007669"/>
    <property type="project" value="InterPro"/>
</dbReference>
<sequence>MARISVPTTASLPSSLRVDPKLPAVYKILKRLSRSSLLSVALDWLDENNLPLAQPYLRQRNYGDGEDDDDDDDDDEEEADDFYPPARSPEALREVYTDLQTRKGSKREVLDRILEGDWRHGLSLYQLAMADLQYLYDHPTSQKWSAYRIAPLKPPATGDPEDDEEAAPQPEVDKESLTIPRFHPSTFLRALQAQVLPDVKAHYTFDAHRSLPLLLLRIFIVDSPYNTALGLSSSSYQPGTTGTTTTTSFDSARTVYLAFPDASPYVYISKPQQSILTSTTSTNPTGQQSAGGGGGVGVGVGGGEAKSLRNLIVEGVPKALSNPRQRQRYTLLGTNLATRNLAELVARRGAGRTNAAGGGWGWYADEGGGKNKVRESPLDLVILPKLFSPAAAESSSDREEQEEAKEVEVEEGGHAGKVGKGVGTGTGMGKRGGALLAGIERKEDRAAKRARMLATARFGDSARVGDGLGVERVDVVIEDPFPEVKGLGEDGEDVEQTSGDLRAGATGGGKRNHVEVNLRRAVGEDEGDEEQGQLWRPYVRLTFHGPHVFGGIRQLVECDIIDGERMPGWMTGEEGVTIGAVSNGRIRGHNGSGV</sequence>